<dbReference type="InterPro" id="IPR014284">
    <property type="entry name" value="RNA_pol_sigma-70_dom"/>
</dbReference>
<dbReference type="SUPFAM" id="SSF88659">
    <property type="entry name" value="Sigma3 and sigma4 domains of RNA polymerase sigma factors"/>
    <property type="match status" value="1"/>
</dbReference>
<comment type="similarity">
    <text evidence="1">Belongs to the sigma-70 factor family. ECF subfamily.</text>
</comment>
<dbReference type="InterPro" id="IPR013249">
    <property type="entry name" value="RNA_pol_sigma70_r4_t2"/>
</dbReference>
<keyword evidence="2" id="KW-0805">Transcription regulation</keyword>
<dbReference type="Pfam" id="PF08281">
    <property type="entry name" value="Sigma70_r4_2"/>
    <property type="match status" value="1"/>
</dbReference>
<dbReference type="GO" id="GO:0016987">
    <property type="term" value="F:sigma factor activity"/>
    <property type="evidence" value="ECO:0007669"/>
    <property type="project" value="UniProtKB-KW"/>
</dbReference>
<dbReference type="InterPro" id="IPR039425">
    <property type="entry name" value="RNA_pol_sigma-70-like"/>
</dbReference>
<dbReference type="PANTHER" id="PTHR43133:SF8">
    <property type="entry name" value="RNA POLYMERASE SIGMA FACTOR HI_1459-RELATED"/>
    <property type="match status" value="1"/>
</dbReference>
<dbReference type="InterPro" id="IPR036388">
    <property type="entry name" value="WH-like_DNA-bd_sf"/>
</dbReference>
<evidence type="ECO:0000259" key="6">
    <source>
        <dbReference type="Pfam" id="PF04542"/>
    </source>
</evidence>
<keyword evidence="9" id="KW-1185">Reference proteome</keyword>
<dbReference type="OrthoDB" id="9803470at2"/>
<dbReference type="CDD" id="cd06171">
    <property type="entry name" value="Sigma70_r4"/>
    <property type="match status" value="1"/>
</dbReference>
<evidence type="ECO:0000256" key="4">
    <source>
        <dbReference type="ARBA" id="ARBA00023125"/>
    </source>
</evidence>
<dbReference type="SUPFAM" id="SSF88946">
    <property type="entry name" value="Sigma2 domain of RNA polymerase sigma factors"/>
    <property type="match status" value="1"/>
</dbReference>
<organism evidence="8 9">
    <name type="scientific">Maribacter vaceletii</name>
    <dbReference type="NCBI Taxonomy" id="1206816"/>
    <lineage>
        <taxon>Bacteria</taxon>
        <taxon>Pseudomonadati</taxon>
        <taxon>Bacteroidota</taxon>
        <taxon>Flavobacteriia</taxon>
        <taxon>Flavobacteriales</taxon>
        <taxon>Flavobacteriaceae</taxon>
        <taxon>Maribacter</taxon>
    </lineage>
</organism>
<evidence type="ECO:0000313" key="8">
    <source>
        <dbReference type="EMBL" id="RKR14590.1"/>
    </source>
</evidence>
<dbReference type="Gene3D" id="1.10.10.10">
    <property type="entry name" value="Winged helix-like DNA-binding domain superfamily/Winged helix DNA-binding domain"/>
    <property type="match status" value="1"/>
</dbReference>
<dbReference type="NCBIfam" id="TIGR02937">
    <property type="entry name" value="sigma70-ECF"/>
    <property type="match status" value="1"/>
</dbReference>
<accession>A0A495ECJ0</accession>
<evidence type="ECO:0000259" key="7">
    <source>
        <dbReference type="Pfam" id="PF08281"/>
    </source>
</evidence>
<dbReference type="PANTHER" id="PTHR43133">
    <property type="entry name" value="RNA POLYMERASE ECF-TYPE SIGMA FACTO"/>
    <property type="match status" value="1"/>
</dbReference>
<keyword evidence="4" id="KW-0238">DNA-binding</keyword>
<dbReference type="InterPro" id="IPR013325">
    <property type="entry name" value="RNA_pol_sigma_r2"/>
</dbReference>
<dbReference type="EMBL" id="RBIQ01000007">
    <property type="protein sequence ID" value="RKR14590.1"/>
    <property type="molecule type" value="Genomic_DNA"/>
</dbReference>
<evidence type="ECO:0000256" key="3">
    <source>
        <dbReference type="ARBA" id="ARBA00023082"/>
    </source>
</evidence>
<dbReference type="GO" id="GO:0006352">
    <property type="term" value="P:DNA-templated transcription initiation"/>
    <property type="evidence" value="ECO:0007669"/>
    <property type="project" value="InterPro"/>
</dbReference>
<dbReference type="Pfam" id="PF04542">
    <property type="entry name" value="Sigma70_r2"/>
    <property type="match status" value="1"/>
</dbReference>
<dbReference type="Gene3D" id="1.10.1740.10">
    <property type="match status" value="1"/>
</dbReference>
<proteinExistence type="inferred from homology"/>
<evidence type="ECO:0000256" key="1">
    <source>
        <dbReference type="ARBA" id="ARBA00010641"/>
    </source>
</evidence>
<sequence>MPNTENNKNLKLFFNNEYVSLKAYVHSKIKDTTDRDAEDIIQEVALKLFSRTDNSSPITNITSFVYRAIKNKIIDTMRTKTKRMSFEEQTELKLLEFSELFYENSSDIYSDTIKIELKKAISNLKPEYQSILIAVDFEGYNYKEIANETGIPIGTLMSRRHRALSILAKKLETKRHIN</sequence>
<dbReference type="AlphaFoldDB" id="A0A495ECJ0"/>
<dbReference type="InterPro" id="IPR013324">
    <property type="entry name" value="RNA_pol_sigma_r3/r4-like"/>
</dbReference>
<protein>
    <submittedName>
        <fullName evidence="8">RNA polymerase ECF family sigma subunit</fullName>
    </submittedName>
</protein>
<comment type="caution">
    <text evidence="8">The sequence shown here is derived from an EMBL/GenBank/DDBJ whole genome shotgun (WGS) entry which is preliminary data.</text>
</comment>
<feature type="domain" description="RNA polymerase sigma factor 70 region 4 type 2" evidence="7">
    <location>
        <begin position="116"/>
        <end position="165"/>
    </location>
</feature>
<evidence type="ECO:0000256" key="5">
    <source>
        <dbReference type="ARBA" id="ARBA00023163"/>
    </source>
</evidence>
<reference evidence="8 9" key="1">
    <citation type="submission" date="2018-10" db="EMBL/GenBank/DDBJ databases">
        <title>Genomic Encyclopedia of Archaeal and Bacterial Type Strains, Phase II (KMG-II): from individual species to whole genera.</title>
        <authorList>
            <person name="Goeker M."/>
        </authorList>
    </citation>
    <scope>NUCLEOTIDE SEQUENCE [LARGE SCALE GENOMIC DNA]</scope>
    <source>
        <strain evidence="8 9">DSM 25230</strain>
    </source>
</reference>
<gene>
    <name evidence="8" type="ORF">CLV91_0668</name>
</gene>
<dbReference type="Proteomes" id="UP000269412">
    <property type="component" value="Unassembled WGS sequence"/>
</dbReference>
<feature type="domain" description="RNA polymerase sigma-70 region 2" evidence="6">
    <location>
        <begin position="35"/>
        <end position="82"/>
    </location>
</feature>
<dbReference type="GO" id="GO:0003677">
    <property type="term" value="F:DNA binding"/>
    <property type="evidence" value="ECO:0007669"/>
    <property type="project" value="UniProtKB-KW"/>
</dbReference>
<name>A0A495ECJ0_9FLAO</name>
<dbReference type="RefSeq" id="WP_121063939.1">
    <property type="nucleotide sequence ID" value="NZ_RBIQ01000007.1"/>
</dbReference>
<dbReference type="InterPro" id="IPR007627">
    <property type="entry name" value="RNA_pol_sigma70_r2"/>
</dbReference>
<keyword evidence="5" id="KW-0804">Transcription</keyword>
<keyword evidence="3" id="KW-0731">Sigma factor</keyword>
<evidence type="ECO:0000313" key="9">
    <source>
        <dbReference type="Proteomes" id="UP000269412"/>
    </source>
</evidence>
<evidence type="ECO:0000256" key="2">
    <source>
        <dbReference type="ARBA" id="ARBA00023015"/>
    </source>
</evidence>